<dbReference type="EMBL" id="VOHK01000001">
    <property type="protein sequence ID" value="TWT23659.1"/>
    <property type="molecule type" value="Genomic_DNA"/>
</dbReference>
<name>A0A5C5UCM4_9GAMM</name>
<proteinExistence type="predicted"/>
<comment type="caution">
    <text evidence="1">The sequence shown here is derived from an EMBL/GenBank/DDBJ whole genome shotgun (WGS) entry which is preliminary data.</text>
</comment>
<organism evidence="1 2">
    <name type="scientific">Luteimonas marina</name>
    <dbReference type="NCBI Taxonomy" id="488485"/>
    <lineage>
        <taxon>Bacteria</taxon>
        <taxon>Pseudomonadati</taxon>
        <taxon>Pseudomonadota</taxon>
        <taxon>Gammaproteobacteria</taxon>
        <taxon>Lysobacterales</taxon>
        <taxon>Lysobacteraceae</taxon>
        <taxon>Luteimonas</taxon>
    </lineage>
</organism>
<keyword evidence="2" id="KW-1185">Reference proteome</keyword>
<sequence>MLPNVRVAVLAGGLLLLGNTAAHEINPLHEKYTQNSNTPFGRAFDAVHEEITQLARACQLAHPGPVQAPLVCTDRNTRDQEARGNKYDSLVRGVWWNDDPNQLLFAVRQGKFWAWMRDARRIATTNHNWKGKPAAIDGTYYMAYRSHYGDLQFLHAMASRNGEPARDTQQSILLWAEFAYAVATGRVDLETKMDRVPPSDLQPYFRNQGGWTVNYLFAPRYRLKSASHIRSMAAGSLLHMVQDSYSAAHADRAFEASDRCPTGSVLEFHSYTHQRPDLHQAVDRRTAWQARTFTTAQDPVNVSATLLAYIAQRADWNVVRDYLQGTVFCIDEGAREAGPGGFVVATTGGRS</sequence>
<evidence type="ECO:0000313" key="1">
    <source>
        <dbReference type="EMBL" id="TWT23659.1"/>
    </source>
</evidence>
<gene>
    <name evidence="1" type="ORF">FQY83_03295</name>
</gene>
<reference evidence="1 2" key="1">
    <citation type="journal article" date="2008" name="Int. J. Syst. Evol. Microbiol.">
        <title>Luteimonas marina sp. nov., isolated from seawater.</title>
        <authorList>
            <person name="Baik K.S."/>
            <person name="Park S.C."/>
            <person name="Kim M.S."/>
            <person name="Kim E.M."/>
            <person name="Park C."/>
            <person name="Chun J."/>
            <person name="Seong C.N."/>
        </authorList>
    </citation>
    <scope>NUCLEOTIDE SEQUENCE [LARGE SCALE GENOMIC DNA]</scope>
    <source>
        <strain evidence="1 2">FR1330</strain>
    </source>
</reference>
<dbReference type="OrthoDB" id="7605324at2"/>
<protein>
    <submittedName>
        <fullName evidence="1">Uncharacterized protein</fullName>
    </submittedName>
</protein>
<dbReference type="RefSeq" id="WP_146384963.1">
    <property type="nucleotide sequence ID" value="NZ_VOHK01000001.1"/>
</dbReference>
<evidence type="ECO:0000313" key="2">
    <source>
        <dbReference type="Proteomes" id="UP000319980"/>
    </source>
</evidence>
<dbReference type="AlphaFoldDB" id="A0A5C5UCM4"/>
<accession>A0A5C5UCM4</accession>
<dbReference type="Proteomes" id="UP000319980">
    <property type="component" value="Unassembled WGS sequence"/>
</dbReference>